<comment type="caution">
    <text evidence="4">The sequence shown here is derived from an EMBL/GenBank/DDBJ whole genome shotgun (WGS) entry which is preliminary data.</text>
</comment>
<dbReference type="PANTHER" id="PTHR30576:SF0">
    <property type="entry name" value="UNDECAPRENYL-PHOSPHATE N-ACETYLGALACTOSAMINYL 1-PHOSPHATE TRANSFERASE-RELATED"/>
    <property type="match status" value="1"/>
</dbReference>
<keyword evidence="2" id="KW-0472">Membrane</keyword>
<keyword evidence="2" id="KW-0812">Transmembrane</keyword>
<comment type="similarity">
    <text evidence="1">Belongs to the bacterial sugar transferase family.</text>
</comment>
<evidence type="ECO:0000256" key="2">
    <source>
        <dbReference type="SAM" id="Phobius"/>
    </source>
</evidence>
<feature type="transmembrane region" description="Helical" evidence="2">
    <location>
        <begin position="12"/>
        <end position="37"/>
    </location>
</feature>
<sequence>MIDSRERGLYQLLVTFQVIGAALVYAACVWALLGFFYGGHFPVGHYVRFGMVAMTALMFEAVARPGYLRPGPGKMRRIAGSVSRRQLVASVGAMILVALFTRDQTISRAFFALYGVVVFCFFYVTNAKALKLLAEIGTRYLKNWKLRTLIVGPREWCDSVGGCFGTMSSLLDIRGVHAMEDHAEDPEACLKIVAEGDVDLVVMPPRHMPYDLVAKMMRQGDRLGYRCWMPLEITRRFGRRFDLQRIGQLDVLTPPTEPLQNTLNRVLKRIFDIGVSLPVVILVLPVFCLLVKLIHGCYSKGPLFFMQERVGINGSKFRVIKFRTLHVVNDEESRQVSKGDNRIFKGGNLLRKLSIDEVPQFLNVLFGDMSVVGPRPHMEAHDYQFREIFERYGVRRYVKPGVTGLAQAKGFRGEVNRPLDLRHRARLDAFYVSHWGLTMDLWIVIWTFISVVRPPKTAY</sequence>
<feature type="transmembrane region" description="Helical" evidence="2">
    <location>
        <begin position="82"/>
        <end position="100"/>
    </location>
</feature>
<evidence type="ECO:0000259" key="3">
    <source>
        <dbReference type="Pfam" id="PF02397"/>
    </source>
</evidence>
<feature type="domain" description="Bacterial sugar transferase" evidence="3">
    <location>
        <begin position="268"/>
        <end position="452"/>
    </location>
</feature>
<feature type="transmembrane region" description="Helical" evidence="2">
    <location>
        <begin position="43"/>
        <end position="62"/>
    </location>
</feature>
<evidence type="ECO:0000256" key="1">
    <source>
        <dbReference type="ARBA" id="ARBA00006464"/>
    </source>
</evidence>
<evidence type="ECO:0000313" key="4">
    <source>
        <dbReference type="EMBL" id="GAA5483692.1"/>
    </source>
</evidence>
<keyword evidence="5" id="KW-1185">Reference proteome</keyword>
<dbReference type="RefSeq" id="WP_353567797.1">
    <property type="nucleotide sequence ID" value="NZ_BAABRI010000016.1"/>
</dbReference>
<evidence type="ECO:0000313" key="5">
    <source>
        <dbReference type="Proteomes" id="UP001476282"/>
    </source>
</evidence>
<name>A0ABP9USK6_9BACT</name>
<dbReference type="PANTHER" id="PTHR30576">
    <property type="entry name" value="COLANIC BIOSYNTHESIS UDP-GLUCOSE LIPID CARRIER TRANSFERASE"/>
    <property type="match status" value="1"/>
</dbReference>
<dbReference type="Proteomes" id="UP001476282">
    <property type="component" value="Unassembled WGS sequence"/>
</dbReference>
<dbReference type="InterPro" id="IPR003362">
    <property type="entry name" value="Bact_transf"/>
</dbReference>
<feature type="transmembrane region" description="Helical" evidence="2">
    <location>
        <begin position="270"/>
        <end position="294"/>
    </location>
</feature>
<dbReference type="Pfam" id="PF02397">
    <property type="entry name" value="Bac_transf"/>
    <property type="match status" value="1"/>
</dbReference>
<keyword evidence="2" id="KW-1133">Transmembrane helix</keyword>
<feature type="transmembrane region" description="Helical" evidence="2">
    <location>
        <begin position="106"/>
        <end position="124"/>
    </location>
</feature>
<dbReference type="EMBL" id="BAABRI010000016">
    <property type="protein sequence ID" value="GAA5483692.1"/>
    <property type="molecule type" value="Genomic_DNA"/>
</dbReference>
<gene>
    <name evidence="4" type="ORF">Hsar01_02926</name>
</gene>
<accession>A0ABP9USK6</accession>
<proteinExistence type="inferred from homology"/>
<protein>
    <recommendedName>
        <fullName evidence="3">Bacterial sugar transferase domain-containing protein</fullName>
    </recommendedName>
</protein>
<reference evidence="4 5" key="1">
    <citation type="submission" date="2024-02" db="EMBL/GenBank/DDBJ databases">
        <title>Haloferula sargassicola NBRC 104335.</title>
        <authorList>
            <person name="Ichikawa N."/>
            <person name="Katano-Makiyama Y."/>
            <person name="Hidaka K."/>
        </authorList>
    </citation>
    <scope>NUCLEOTIDE SEQUENCE [LARGE SCALE GENOMIC DNA]</scope>
    <source>
        <strain evidence="4 5">NBRC 104335</strain>
    </source>
</reference>
<organism evidence="4 5">
    <name type="scientific">Haloferula sargassicola</name>
    <dbReference type="NCBI Taxonomy" id="490096"/>
    <lineage>
        <taxon>Bacteria</taxon>
        <taxon>Pseudomonadati</taxon>
        <taxon>Verrucomicrobiota</taxon>
        <taxon>Verrucomicrobiia</taxon>
        <taxon>Verrucomicrobiales</taxon>
        <taxon>Verrucomicrobiaceae</taxon>
        <taxon>Haloferula</taxon>
    </lineage>
</organism>